<evidence type="ECO:0000256" key="5">
    <source>
        <dbReference type="PROSITE-ProRule" id="PRU00723"/>
    </source>
</evidence>
<dbReference type="SUPFAM" id="SSF90229">
    <property type="entry name" value="CCCH zinc finger"/>
    <property type="match status" value="5"/>
</dbReference>
<evidence type="ECO:0000256" key="3">
    <source>
        <dbReference type="ARBA" id="ARBA00022833"/>
    </source>
</evidence>
<feature type="domain" description="C3H1-type" evidence="7">
    <location>
        <begin position="95"/>
        <end position="123"/>
    </location>
</feature>
<feature type="domain" description="C3H1-type" evidence="7">
    <location>
        <begin position="149"/>
        <end position="177"/>
    </location>
</feature>
<dbReference type="Gene3D" id="4.10.1000.10">
    <property type="entry name" value="Zinc finger, CCCH-type"/>
    <property type="match status" value="2"/>
</dbReference>
<evidence type="ECO:0000256" key="2">
    <source>
        <dbReference type="ARBA" id="ARBA00022771"/>
    </source>
</evidence>
<dbReference type="Pfam" id="PF00642">
    <property type="entry name" value="zf-CCCH"/>
    <property type="match status" value="5"/>
</dbReference>
<gene>
    <name evidence="8" type="ORF">CSSPJE1EN2_LOCUS9446</name>
</gene>
<dbReference type="PROSITE" id="PS50103">
    <property type="entry name" value="ZF_C3H1"/>
    <property type="match status" value="5"/>
</dbReference>
<feature type="zinc finger region" description="C3H1-type" evidence="5">
    <location>
        <begin position="282"/>
        <end position="310"/>
    </location>
</feature>
<keyword evidence="1 5" id="KW-0479">Metal-binding</keyword>
<protein>
    <recommendedName>
        <fullName evidence="7">C3H1-type domain-containing protein</fullName>
    </recommendedName>
</protein>
<feature type="zinc finger region" description="C3H1-type" evidence="5">
    <location>
        <begin position="208"/>
        <end position="236"/>
    </location>
</feature>
<reference evidence="8" key="1">
    <citation type="submission" date="2024-03" db="EMBL/GenBank/DDBJ databases">
        <authorList>
            <consortium name="ELIXIR-Norway"/>
            <consortium name="Elixir Norway"/>
        </authorList>
    </citation>
    <scope>NUCLEOTIDE SEQUENCE</scope>
</reference>
<evidence type="ECO:0000259" key="7">
    <source>
        <dbReference type="PROSITE" id="PS50103"/>
    </source>
</evidence>
<keyword evidence="3 5" id="KW-0862">Zinc</keyword>
<dbReference type="EMBL" id="OZ023717">
    <property type="protein sequence ID" value="CAK9866451.1"/>
    <property type="molecule type" value="Genomic_DNA"/>
</dbReference>
<dbReference type="Gene3D" id="2.30.30.1190">
    <property type="match status" value="1"/>
</dbReference>
<feature type="domain" description="C3H1-type" evidence="7">
    <location>
        <begin position="282"/>
        <end position="310"/>
    </location>
</feature>
<dbReference type="InterPro" id="IPR050974">
    <property type="entry name" value="Plant_ZF_CCCH"/>
</dbReference>
<dbReference type="PANTHER" id="PTHR12506">
    <property type="entry name" value="PROTEIN PHOSPHATASE RELATED"/>
    <property type="match status" value="1"/>
</dbReference>
<feature type="domain" description="C3H1-type" evidence="7">
    <location>
        <begin position="208"/>
        <end position="236"/>
    </location>
</feature>
<dbReference type="InterPro" id="IPR036855">
    <property type="entry name" value="Znf_CCCH_sf"/>
</dbReference>
<sequence length="464" mass="50764">MAASNPQLMYSMPPQYQEPVQYQYYATEQPPPPPPPLSPYPSVYSQPPPPPLPYDHQSLVGGIKRSAEDAWGDPDYTKRARPDSWGVVAGPFPQRPGEKMCAYYMTTSTCSFGASCRFDHPTWVPYGGIANWKEVTSGTPTDPASLPQRPGETVCAYYMKTGECKYGIKCRFDHPKDRPEPTSHNDQTQKVGTPIRSAALNTKGLPIRPGEIDCVYYCKTGSCKYGASCRFNHPEANMAGKVPLSSSSYHNSTFDVCGCAHMQGQESAYAPGTSAVGPYPQRPSEPDCSFFMKTGECSFGPSCRFNHPPNRVPSVISRPSSIVAAAVKLSLAGLPRRESGTPCAYYMKTGACKFGPTCKFDHPTPGEVAAKALEAAQHTIPVMELIHRLKQALDKVQFAQQLLHAQTAQQVLITHGMSKHVLHKAVIELVALIGCKILQVFLLQHLATKMRNSHVLLLSAKTVT</sequence>
<feature type="region of interest" description="Disordered" evidence="6">
    <location>
        <begin position="21"/>
        <end position="56"/>
    </location>
</feature>
<evidence type="ECO:0000313" key="9">
    <source>
        <dbReference type="Proteomes" id="UP001497522"/>
    </source>
</evidence>
<keyword evidence="9" id="KW-1185">Reference proteome</keyword>
<dbReference type="Proteomes" id="UP001497522">
    <property type="component" value="Chromosome 16"/>
</dbReference>
<keyword evidence="4" id="KW-0238">DNA-binding</keyword>
<name>A0ABP1AV91_9BRYO</name>
<dbReference type="SMART" id="SM00356">
    <property type="entry name" value="ZnF_C3H1"/>
    <property type="match status" value="5"/>
</dbReference>
<accession>A0ABP1AV91</accession>
<dbReference type="InterPro" id="IPR000571">
    <property type="entry name" value="Znf_CCCH"/>
</dbReference>
<keyword evidence="2 5" id="KW-0863">Zinc-finger</keyword>
<feature type="region of interest" description="Disordered" evidence="6">
    <location>
        <begin position="175"/>
        <end position="194"/>
    </location>
</feature>
<feature type="zinc finger region" description="C3H1-type" evidence="5">
    <location>
        <begin position="95"/>
        <end position="123"/>
    </location>
</feature>
<feature type="zinc finger region" description="C3H1-type" evidence="5">
    <location>
        <begin position="149"/>
        <end position="177"/>
    </location>
</feature>
<evidence type="ECO:0000256" key="1">
    <source>
        <dbReference type="ARBA" id="ARBA00022723"/>
    </source>
</evidence>
<organism evidence="8 9">
    <name type="scientific">Sphagnum jensenii</name>
    <dbReference type="NCBI Taxonomy" id="128206"/>
    <lineage>
        <taxon>Eukaryota</taxon>
        <taxon>Viridiplantae</taxon>
        <taxon>Streptophyta</taxon>
        <taxon>Embryophyta</taxon>
        <taxon>Bryophyta</taxon>
        <taxon>Sphagnophytina</taxon>
        <taxon>Sphagnopsida</taxon>
        <taxon>Sphagnales</taxon>
        <taxon>Sphagnaceae</taxon>
        <taxon>Sphagnum</taxon>
    </lineage>
</organism>
<feature type="zinc finger region" description="C3H1-type" evidence="5">
    <location>
        <begin position="337"/>
        <end position="365"/>
    </location>
</feature>
<evidence type="ECO:0000313" key="8">
    <source>
        <dbReference type="EMBL" id="CAK9866451.1"/>
    </source>
</evidence>
<evidence type="ECO:0000256" key="4">
    <source>
        <dbReference type="ARBA" id="ARBA00023125"/>
    </source>
</evidence>
<dbReference type="PANTHER" id="PTHR12506:SF82">
    <property type="entry name" value="ZINC FINGER CCCH DOMAIN-CONTAINING PROTEIN 64-RELATED"/>
    <property type="match status" value="1"/>
</dbReference>
<evidence type="ECO:0000256" key="6">
    <source>
        <dbReference type="SAM" id="MobiDB-lite"/>
    </source>
</evidence>
<feature type="compositionally biased region" description="Pro residues" evidence="6">
    <location>
        <begin position="29"/>
        <end position="39"/>
    </location>
</feature>
<feature type="domain" description="C3H1-type" evidence="7">
    <location>
        <begin position="337"/>
        <end position="365"/>
    </location>
</feature>
<proteinExistence type="predicted"/>